<keyword evidence="4" id="KW-1185">Reference proteome</keyword>
<evidence type="ECO:0000256" key="1">
    <source>
        <dbReference type="SAM" id="Coils"/>
    </source>
</evidence>
<feature type="compositionally biased region" description="Low complexity" evidence="2">
    <location>
        <begin position="257"/>
        <end position="266"/>
    </location>
</feature>
<name>A0AAV7JDX9_9METZ</name>
<feature type="coiled-coil region" evidence="1">
    <location>
        <begin position="31"/>
        <end position="58"/>
    </location>
</feature>
<evidence type="ECO:0000313" key="4">
    <source>
        <dbReference type="Proteomes" id="UP001165289"/>
    </source>
</evidence>
<feature type="compositionally biased region" description="Basic residues" evidence="2">
    <location>
        <begin position="227"/>
        <end position="237"/>
    </location>
</feature>
<comment type="caution">
    <text evidence="3">The sequence shown here is derived from an EMBL/GenBank/DDBJ whole genome shotgun (WGS) entry which is preliminary data.</text>
</comment>
<dbReference type="Proteomes" id="UP001165289">
    <property type="component" value="Unassembled WGS sequence"/>
</dbReference>
<evidence type="ECO:0000256" key="2">
    <source>
        <dbReference type="SAM" id="MobiDB-lite"/>
    </source>
</evidence>
<dbReference type="EMBL" id="JAKMXF010000350">
    <property type="protein sequence ID" value="KAI6646884.1"/>
    <property type="molecule type" value="Genomic_DNA"/>
</dbReference>
<gene>
    <name evidence="3" type="ORF">LOD99_9076</name>
</gene>
<proteinExistence type="predicted"/>
<accession>A0AAV7JDX9</accession>
<keyword evidence="1" id="KW-0175">Coiled coil</keyword>
<feature type="compositionally biased region" description="Polar residues" evidence="2">
    <location>
        <begin position="267"/>
        <end position="280"/>
    </location>
</feature>
<feature type="region of interest" description="Disordered" evidence="2">
    <location>
        <begin position="210"/>
        <end position="280"/>
    </location>
</feature>
<organism evidence="3 4">
    <name type="scientific">Oopsacas minuta</name>
    <dbReference type="NCBI Taxonomy" id="111878"/>
    <lineage>
        <taxon>Eukaryota</taxon>
        <taxon>Metazoa</taxon>
        <taxon>Porifera</taxon>
        <taxon>Hexactinellida</taxon>
        <taxon>Hexasterophora</taxon>
        <taxon>Lyssacinosida</taxon>
        <taxon>Leucopsacidae</taxon>
        <taxon>Oopsacas</taxon>
    </lineage>
</organism>
<evidence type="ECO:0000313" key="3">
    <source>
        <dbReference type="EMBL" id="KAI6646884.1"/>
    </source>
</evidence>
<protein>
    <submittedName>
        <fullName evidence="3">Uncharacterized protein</fullName>
    </submittedName>
</protein>
<reference evidence="3 4" key="1">
    <citation type="journal article" date="2023" name="BMC Biol.">
        <title>The compact genome of the sponge Oopsacas minuta (Hexactinellida) is lacking key metazoan core genes.</title>
        <authorList>
            <person name="Santini S."/>
            <person name="Schenkelaars Q."/>
            <person name="Jourda C."/>
            <person name="Duchesne M."/>
            <person name="Belahbib H."/>
            <person name="Rocher C."/>
            <person name="Selva M."/>
            <person name="Riesgo A."/>
            <person name="Vervoort M."/>
            <person name="Leys S.P."/>
            <person name="Kodjabachian L."/>
            <person name="Le Bivic A."/>
            <person name="Borchiellini C."/>
            <person name="Claverie J.M."/>
            <person name="Renard E."/>
        </authorList>
    </citation>
    <scope>NUCLEOTIDE SEQUENCE [LARGE SCALE GENOMIC DNA]</scope>
    <source>
        <strain evidence="3">SPO-2</strain>
    </source>
</reference>
<sequence>MASKANILDARVDEIKVEIEMIFQNIIASFLERKNTLLLQLEERVRQSTDAYTVLMNEHLELVKMRDQLEESLNKNQYSDLRTDMLGPLQSRILEQEKKLHSEFNMEFTYTGFEHLINIIEYFGEFSFQKPSSNICLPETRSIPIPPPDIPASFLFGTYTHPYRGSRSSTSTTPHPIPVTNRGATGGSLIPQPPPDIPMRFLLGTYTRPHQTRGSISFRPTGGATPHRTRSFNRHATRGSFIPLPPPDIPRSFLLGTNSTRSRSTRGTAPQTYSRSTASNPRLRAFFSLLGSHTNT</sequence>
<dbReference type="AlphaFoldDB" id="A0AAV7JDX9"/>